<keyword evidence="5" id="KW-0378">Hydrolase</keyword>
<dbReference type="EC" id="3.1.3.16" evidence="3"/>
<dbReference type="Gene3D" id="3.10.20.90">
    <property type="entry name" value="Phosphatidylinositol 3-kinase Catalytic Subunit, Chain A, domain 1"/>
    <property type="match status" value="1"/>
</dbReference>
<evidence type="ECO:0000256" key="3">
    <source>
        <dbReference type="ARBA" id="ARBA00013081"/>
    </source>
</evidence>
<accession>A0A2X0KV18</accession>
<comment type="cofactor">
    <cofactor evidence="1">
        <name>Mg(2+)</name>
        <dbReference type="ChEBI" id="CHEBI:18420"/>
    </cofactor>
</comment>
<dbReference type="AlphaFoldDB" id="A0A2X0KV18"/>
<keyword evidence="16" id="KW-1185">Reference proteome</keyword>
<keyword evidence="6" id="KW-0460">Magnesium</keyword>
<dbReference type="STRING" id="289078.A0A2X0KV18"/>
<keyword evidence="8" id="KW-0539">Nucleus</keyword>
<comment type="catalytic activity">
    <reaction evidence="11">
        <text>O-phospho-L-threonyl-[protein] + H2O = L-threonyl-[protein] + phosphate</text>
        <dbReference type="Rhea" id="RHEA:47004"/>
        <dbReference type="Rhea" id="RHEA-COMP:11060"/>
        <dbReference type="Rhea" id="RHEA-COMP:11605"/>
        <dbReference type="ChEBI" id="CHEBI:15377"/>
        <dbReference type="ChEBI" id="CHEBI:30013"/>
        <dbReference type="ChEBI" id="CHEBI:43474"/>
        <dbReference type="ChEBI" id="CHEBI:61977"/>
        <dbReference type="EC" id="3.1.3.16"/>
    </reaction>
</comment>
<evidence type="ECO:0000256" key="8">
    <source>
        <dbReference type="ARBA" id="ARBA00023242"/>
    </source>
</evidence>
<evidence type="ECO:0000256" key="7">
    <source>
        <dbReference type="ARBA" id="ARBA00022912"/>
    </source>
</evidence>
<gene>
    <name evidence="15" type="ORF">BZ3500_MVSOF-1268-A1-R1_CHR1-3G01770</name>
</gene>
<dbReference type="Proteomes" id="UP000249723">
    <property type="component" value="Unassembled WGS sequence"/>
</dbReference>
<dbReference type="OrthoDB" id="1711508at2759"/>
<protein>
    <recommendedName>
        <fullName evidence="3">protein-serine/threonine phosphatase</fullName>
        <ecNumber evidence="3">3.1.3.16</ecNumber>
    </recommendedName>
    <alternativeName>
        <fullName evidence="9">Nuclear proteasome inhibitor UBLCP1</fullName>
    </alternativeName>
</protein>
<evidence type="ECO:0000256" key="10">
    <source>
        <dbReference type="ARBA" id="ARBA00047761"/>
    </source>
</evidence>
<comment type="catalytic activity">
    <reaction evidence="10">
        <text>O-phospho-L-seryl-[protein] + H2O = L-seryl-[protein] + phosphate</text>
        <dbReference type="Rhea" id="RHEA:20629"/>
        <dbReference type="Rhea" id="RHEA-COMP:9863"/>
        <dbReference type="Rhea" id="RHEA-COMP:11604"/>
        <dbReference type="ChEBI" id="CHEBI:15377"/>
        <dbReference type="ChEBI" id="CHEBI:29999"/>
        <dbReference type="ChEBI" id="CHEBI:43474"/>
        <dbReference type="ChEBI" id="CHEBI:83421"/>
        <dbReference type="EC" id="3.1.3.16"/>
    </reaction>
</comment>
<dbReference type="GO" id="GO:0090364">
    <property type="term" value="P:regulation of proteasome assembly"/>
    <property type="evidence" value="ECO:0007669"/>
    <property type="project" value="InterPro"/>
</dbReference>
<dbReference type="InterPro" id="IPR004274">
    <property type="entry name" value="FCP1_dom"/>
</dbReference>
<evidence type="ECO:0000259" key="14">
    <source>
        <dbReference type="PROSITE" id="PS50969"/>
    </source>
</evidence>
<organism evidence="15 16">
    <name type="scientific">Microbotryum saponariae</name>
    <dbReference type="NCBI Taxonomy" id="289078"/>
    <lineage>
        <taxon>Eukaryota</taxon>
        <taxon>Fungi</taxon>
        <taxon>Dikarya</taxon>
        <taxon>Basidiomycota</taxon>
        <taxon>Pucciniomycotina</taxon>
        <taxon>Microbotryomycetes</taxon>
        <taxon>Microbotryales</taxon>
        <taxon>Microbotryaceae</taxon>
        <taxon>Microbotryum</taxon>
    </lineage>
</organism>
<reference evidence="16" key="1">
    <citation type="submission" date="2016-10" db="EMBL/GenBank/DDBJ databases">
        <authorList>
            <person name="Jeantristanb JTB J.-T."/>
            <person name="Ricardo R."/>
        </authorList>
    </citation>
    <scope>NUCLEOTIDE SEQUENCE [LARGE SCALE GENOMIC DNA]</scope>
</reference>
<evidence type="ECO:0000313" key="16">
    <source>
        <dbReference type="Proteomes" id="UP000249723"/>
    </source>
</evidence>
<dbReference type="PROSITE" id="PS50969">
    <property type="entry name" value="FCP1"/>
    <property type="match status" value="1"/>
</dbReference>
<evidence type="ECO:0000313" key="15">
    <source>
        <dbReference type="EMBL" id="SCZ90091.1"/>
    </source>
</evidence>
<dbReference type="PROSITE" id="PS50053">
    <property type="entry name" value="UBIQUITIN_2"/>
    <property type="match status" value="1"/>
</dbReference>
<dbReference type="GO" id="GO:0046872">
    <property type="term" value="F:metal ion binding"/>
    <property type="evidence" value="ECO:0007669"/>
    <property type="project" value="UniProtKB-KW"/>
</dbReference>
<evidence type="ECO:0000259" key="13">
    <source>
        <dbReference type="PROSITE" id="PS50053"/>
    </source>
</evidence>
<dbReference type="InterPro" id="IPR000626">
    <property type="entry name" value="Ubiquitin-like_dom"/>
</dbReference>
<keyword evidence="4" id="KW-0479">Metal-binding</keyword>
<sequence>MADQSPPETTTIAVPMERSNAPLDVPPPHTATTTTVDVSVTQPAVVPFDQGELLKIPSEVVYILIMGWKGKKYDLTVVESDTVGDLKLTIWTMTSVPPERQKIVGLVKGKLPSDEVEVKSCLSVTSNGKPKEFMMIGTPEGEEHKEMAGPTTAREQELDIDYNSAEYKAAQNVRNMRKLKQAIAALKIDEMNPPRAGKKLLVLDLDYCILDTALWKEENFVASHFARPYLHQFLGAISPFYDIVIWSQTSWRWLETKLVELDIIGESAPGRYNIITTLDRTPMFSVYSQREGKPYKHEVKALPILWAKFPTHYSSLNTIHVDDLARNFAINPRNGLRVKAYKDAMRSGANDSELVYVAKYLLQLVHVDDFTQLDHAGFRKCRLPLPTGTEDPVNWLRGAAGQPRAGTGGEAGSGGQNNGGGEGAAPS</sequence>
<keyword evidence="7" id="KW-0904">Protein phosphatase</keyword>
<proteinExistence type="predicted"/>
<dbReference type="InterPro" id="IPR011943">
    <property type="entry name" value="HAD-SF_hydro_IIID"/>
</dbReference>
<dbReference type="Gene3D" id="3.40.50.1000">
    <property type="entry name" value="HAD superfamily/HAD-like"/>
    <property type="match status" value="1"/>
</dbReference>
<feature type="domain" description="Ubiquitin-like" evidence="13">
    <location>
        <begin position="61"/>
        <end position="121"/>
    </location>
</feature>
<evidence type="ECO:0000256" key="11">
    <source>
        <dbReference type="ARBA" id="ARBA00048336"/>
    </source>
</evidence>
<dbReference type="InterPro" id="IPR023214">
    <property type="entry name" value="HAD_sf"/>
</dbReference>
<name>A0A2X0KV18_9BASI</name>
<dbReference type="InterPro" id="IPR051658">
    <property type="entry name" value="UBLCP1"/>
</dbReference>
<dbReference type="InterPro" id="IPR036412">
    <property type="entry name" value="HAD-like_sf"/>
</dbReference>
<evidence type="ECO:0000256" key="1">
    <source>
        <dbReference type="ARBA" id="ARBA00001946"/>
    </source>
</evidence>
<dbReference type="NCBIfam" id="TIGR02245">
    <property type="entry name" value="HAD_IIID1"/>
    <property type="match status" value="1"/>
</dbReference>
<dbReference type="SUPFAM" id="SSF54236">
    <property type="entry name" value="Ubiquitin-like"/>
    <property type="match status" value="1"/>
</dbReference>
<evidence type="ECO:0000256" key="2">
    <source>
        <dbReference type="ARBA" id="ARBA00004123"/>
    </source>
</evidence>
<dbReference type="Pfam" id="PF03031">
    <property type="entry name" value="NIF"/>
    <property type="match status" value="1"/>
</dbReference>
<dbReference type="PANTHER" id="PTHR48493">
    <property type="entry name" value="UBIQUITIN-LIKE DOMAIN-CONTAINING CTD PHOSPHATASE 1"/>
    <property type="match status" value="1"/>
</dbReference>
<evidence type="ECO:0000256" key="12">
    <source>
        <dbReference type="SAM" id="MobiDB-lite"/>
    </source>
</evidence>
<dbReference type="EMBL" id="FMWP01000014">
    <property type="protein sequence ID" value="SCZ90091.1"/>
    <property type="molecule type" value="Genomic_DNA"/>
</dbReference>
<feature type="region of interest" description="Disordered" evidence="12">
    <location>
        <begin position="392"/>
        <end position="427"/>
    </location>
</feature>
<evidence type="ECO:0000256" key="4">
    <source>
        <dbReference type="ARBA" id="ARBA00022723"/>
    </source>
</evidence>
<dbReference type="SUPFAM" id="SSF56784">
    <property type="entry name" value="HAD-like"/>
    <property type="match status" value="1"/>
</dbReference>
<dbReference type="SMART" id="SM00577">
    <property type="entry name" value="CPDc"/>
    <property type="match status" value="1"/>
</dbReference>
<evidence type="ECO:0000256" key="9">
    <source>
        <dbReference type="ARBA" id="ARBA00032039"/>
    </source>
</evidence>
<evidence type="ECO:0000256" key="5">
    <source>
        <dbReference type="ARBA" id="ARBA00022801"/>
    </source>
</evidence>
<feature type="compositionally biased region" description="Gly residues" evidence="12">
    <location>
        <begin position="406"/>
        <end position="427"/>
    </location>
</feature>
<dbReference type="GO" id="GO:0004722">
    <property type="term" value="F:protein serine/threonine phosphatase activity"/>
    <property type="evidence" value="ECO:0007669"/>
    <property type="project" value="UniProtKB-EC"/>
</dbReference>
<dbReference type="PANTHER" id="PTHR48493:SF1">
    <property type="entry name" value="UBIQUITIN-LIKE DOMAIN-CONTAINING CTD PHOSPHATASE 1"/>
    <property type="match status" value="1"/>
</dbReference>
<feature type="domain" description="FCP1 homology" evidence="14">
    <location>
        <begin position="194"/>
        <end position="364"/>
    </location>
</feature>
<evidence type="ECO:0000256" key="6">
    <source>
        <dbReference type="ARBA" id="ARBA00022842"/>
    </source>
</evidence>
<comment type="subcellular location">
    <subcellularLocation>
        <location evidence="2">Nucleus</location>
    </subcellularLocation>
</comment>
<dbReference type="InterPro" id="IPR029071">
    <property type="entry name" value="Ubiquitin-like_domsf"/>
</dbReference>
<dbReference type="GO" id="GO:0005634">
    <property type="term" value="C:nucleus"/>
    <property type="evidence" value="ECO:0007669"/>
    <property type="project" value="UniProtKB-SubCell"/>
</dbReference>